<gene>
    <name evidence="6" type="ORF">J2S74_000726</name>
</gene>
<evidence type="ECO:0000256" key="1">
    <source>
        <dbReference type="ARBA" id="ARBA00022741"/>
    </source>
</evidence>
<organism evidence="6 7">
    <name type="scientific">Evansella vedderi</name>
    <dbReference type="NCBI Taxonomy" id="38282"/>
    <lineage>
        <taxon>Bacteria</taxon>
        <taxon>Bacillati</taxon>
        <taxon>Bacillota</taxon>
        <taxon>Bacilli</taxon>
        <taxon>Bacillales</taxon>
        <taxon>Bacillaceae</taxon>
        <taxon>Evansella</taxon>
    </lineage>
</organism>
<dbReference type="InterPro" id="IPR014017">
    <property type="entry name" value="DNA_helicase_UvrD-like_C"/>
</dbReference>
<keyword evidence="4" id="KW-0067">ATP-binding</keyword>
<protein>
    <submittedName>
        <fullName evidence="6">Superfamily I DNA/RNA helicase</fullName>
    </submittedName>
</protein>
<dbReference type="InterPro" id="IPR027417">
    <property type="entry name" value="P-loop_NTPase"/>
</dbReference>
<evidence type="ECO:0000256" key="2">
    <source>
        <dbReference type="ARBA" id="ARBA00022801"/>
    </source>
</evidence>
<dbReference type="Gene3D" id="3.40.50.300">
    <property type="entry name" value="P-loop containing nucleotide triphosphate hydrolases"/>
    <property type="match status" value="1"/>
</dbReference>
<keyword evidence="2" id="KW-0378">Hydrolase</keyword>
<reference evidence="6 7" key="1">
    <citation type="submission" date="2023-07" db="EMBL/GenBank/DDBJ databases">
        <title>Genomic Encyclopedia of Type Strains, Phase IV (KMG-IV): sequencing the most valuable type-strain genomes for metagenomic binning, comparative biology and taxonomic classification.</title>
        <authorList>
            <person name="Goeker M."/>
        </authorList>
    </citation>
    <scope>NUCLEOTIDE SEQUENCE [LARGE SCALE GENOMIC DNA]</scope>
    <source>
        <strain evidence="6 7">DSM 9768</strain>
    </source>
</reference>
<evidence type="ECO:0000256" key="3">
    <source>
        <dbReference type="ARBA" id="ARBA00022806"/>
    </source>
</evidence>
<keyword evidence="3 6" id="KW-0347">Helicase</keyword>
<dbReference type="Proteomes" id="UP001230005">
    <property type="component" value="Unassembled WGS sequence"/>
</dbReference>
<evidence type="ECO:0000313" key="7">
    <source>
        <dbReference type="Proteomes" id="UP001230005"/>
    </source>
</evidence>
<name>A0ABT9ZQ73_9BACI</name>
<sequence length="80" mass="9106">MIESASVGLEKANIPCKILNTSTPNFESNKVKLVTMHSIKGLEFKVIFLKGLNEGIIPNERMYDMDDQETMDSEERKLLM</sequence>
<accession>A0ABT9ZQ73</accession>
<dbReference type="GO" id="GO:0004386">
    <property type="term" value="F:helicase activity"/>
    <property type="evidence" value="ECO:0007669"/>
    <property type="project" value="UniProtKB-KW"/>
</dbReference>
<dbReference type="RefSeq" id="WP_307321879.1">
    <property type="nucleotide sequence ID" value="NZ_JAUSUG010000002.1"/>
</dbReference>
<dbReference type="EMBL" id="JAUSUG010000002">
    <property type="protein sequence ID" value="MDQ0253354.1"/>
    <property type="molecule type" value="Genomic_DNA"/>
</dbReference>
<evidence type="ECO:0000256" key="4">
    <source>
        <dbReference type="ARBA" id="ARBA00022840"/>
    </source>
</evidence>
<evidence type="ECO:0000313" key="6">
    <source>
        <dbReference type="EMBL" id="MDQ0253354.1"/>
    </source>
</evidence>
<comment type="caution">
    <text evidence="6">The sequence shown here is derived from an EMBL/GenBank/DDBJ whole genome shotgun (WGS) entry which is preliminary data.</text>
</comment>
<dbReference type="SUPFAM" id="SSF52540">
    <property type="entry name" value="P-loop containing nucleoside triphosphate hydrolases"/>
    <property type="match status" value="1"/>
</dbReference>
<keyword evidence="1" id="KW-0547">Nucleotide-binding</keyword>
<dbReference type="Pfam" id="PF13361">
    <property type="entry name" value="UvrD_C"/>
    <property type="match status" value="1"/>
</dbReference>
<keyword evidence="7" id="KW-1185">Reference proteome</keyword>
<feature type="domain" description="UvrD-like helicase C-terminal" evidence="5">
    <location>
        <begin position="27"/>
        <end position="78"/>
    </location>
</feature>
<evidence type="ECO:0000259" key="5">
    <source>
        <dbReference type="Pfam" id="PF13361"/>
    </source>
</evidence>
<proteinExistence type="predicted"/>